<gene>
    <name evidence="1" type="ORF">UFOVP735_20</name>
</gene>
<sequence length="63" mass="7095">MRLLSDYVAEVQKRADREKDSLSRGSAKSYDEYAKTVGVISGLGLAITILKDLFEKTPMEERD</sequence>
<organism evidence="1">
    <name type="scientific">uncultured Caudovirales phage</name>
    <dbReference type="NCBI Taxonomy" id="2100421"/>
    <lineage>
        <taxon>Viruses</taxon>
        <taxon>Duplodnaviria</taxon>
        <taxon>Heunggongvirae</taxon>
        <taxon>Uroviricota</taxon>
        <taxon>Caudoviricetes</taxon>
        <taxon>Peduoviridae</taxon>
        <taxon>Maltschvirus</taxon>
        <taxon>Maltschvirus maltsch</taxon>
    </lineage>
</organism>
<reference evidence="1" key="1">
    <citation type="submission" date="2020-05" db="EMBL/GenBank/DDBJ databases">
        <authorList>
            <person name="Chiriac C."/>
            <person name="Salcher M."/>
            <person name="Ghai R."/>
            <person name="Kavagutti S V."/>
        </authorList>
    </citation>
    <scope>NUCLEOTIDE SEQUENCE</scope>
</reference>
<evidence type="ECO:0000313" key="1">
    <source>
        <dbReference type="EMBL" id="CAB5223986.1"/>
    </source>
</evidence>
<dbReference type="EMBL" id="LR798334">
    <property type="protein sequence ID" value="CAB5223986.1"/>
    <property type="molecule type" value="Genomic_DNA"/>
</dbReference>
<proteinExistence type="predicted"/>
<accession>A0A6J7X6J0</accession>
<protein>
    <submittedName>
        <fullName evidence="1">Uncharacterized protein</fullName>
    </submittedName>
</protein>
<name>A0A6J7X6J0_9CAUD</name>